<dbReference type="WBParaSite" id="ACAC_0001293901-mRNA-1">
    <property type="protein sequence ID" value="ACAC_0001293901-mRNA-1"/>
    <property type="gene ID" value="ACAC_0001293901"/>
</dbReference>
<name>A0A158PCQ8_ANGCA</name>
<protein>
    <submittedName>
        <fullName evidence="2">PEROXIDASE_4 domain-containing protein</fullName>
    </submittedName>
</protein>
<reference evidence="2" key="2">
    <citation type="submission" date="2016-04" db="UniProtKB">
        <authorList>
            <consortium name="WormBaseParasite"/>
        </authorList>
    </citation>
    <scope>IDENTIFICATION</scope>
</reference>
<evidence type="ECO:0000313" key="1">
    <source>
        <dbReference type="Proteomes" id="UP000035642"/>
    </source>
</evidence>
<organism evidence="1 2">
    <name type="scientific">Angiostrongylus cantonensis</name>
    <name type="common">Rat lungworm</name>
    <dbReference type="NCBI Taxonomy" id="6313"/>
    <lineage>
        <taxon>Eukaryota</taxon>
        <taxon>Metazoa</taxon>
        <taxon>Ecdysozoa</taxon>
        <taxon>Nematoda</taxon>
        <taxon>Chromadorea</taxon>
        <taxon>Rhabditida</taxon>
        <taxon>Rhabditina</taxon>
        <taxon>Rhabditomorpha</taxon>
        <taxon>Strongyloidea</taxon>
        <taxon>Metastrongylidae</taxon>
        <taxon>Angiostrongylus</taxon>
    </lineage>
</organism>
<dbReference type="AlphaFoldDB" id="A0A158PCQ8"/>
<reference evidence="1" key="1">
    <citation type="submission" date="2012-09" db="EMBL/GenBank/DDBJ databases">
        <authorList>
            <person name="Martin A.A."/>
        </authorList>
    </citation>
    <scope>NUCLEOTIDE SEQUENCE</scope>
</reference>
<keyword evidence="1" id="KW-1185">Reference proteome</keyword>
<proteinExistence type="predicted"/>
<accession>A0A158PCQ8</accession>
<sequence>MSNVLQEDLRPGGQSSSRKAYKKDMMLDEFLERAEPTRLLLHATGKNGGFTGARSIHLTISGTTGDTEAESCEMFLAEDDFYQELSDGSSDYSLHCRNYTNRTAHMWNRRNSCDDGDPGFAENSSWTNSSFLRSDLNPSSPEAFAVETAVRAGCSAKGVETVRELGVGPSDIDAAIDKMVGVQLFMVECMDFDRLDLFSTHFDVTLVTVGDSLLRTYDLLCNINLQLIVMQRELFKHESVFYRLEIVP</sequence>
<evidence type="ECO:0000313" key="2">
    <source>
        <dbReference type="WBParaSite" id="ACAC_0001293901-mRNA-1"/>
    </source>
</evidence>
<dbReference type="Proteomes" id="UP000035642">
    <property type="component" value="Unassembled WGS sequence"/>
</dbReference>
<dbReference type="STRING" id="6313.A0A158PCQ8"/>